<keyword evidence="1" id="KW-0732">Signal</keyword>
<evidence type="ECO:0000313" key="3">
    <source>
        <dbReference type="Proteomes" id="UP000319010"/>
    </source>
</evidence>
<evidence type="ECO:0000256" key="1">
    <source>
        <dbReference type="SAM" id="SignalP"/>
    </source>
</evidence>
<name>A0A508A984_9ACTO</name>
<dbReference type="Proteomes" id="UP000319010">
    <property type="component" value="Unassembled WGS sequence"/>
</dbReference>
<organism evidence="2 3">
    <name type="scientific">Actinomyces johnsonii</name>
    <dbReference type="NCBI Taxonomy" id="544581"/>
    <lineage>
        <taxon>Bacteria</taxon>
        <taxon>Bacillati</taxon>
        <taxon>Actinomycetota</taxon>
        <taxon>Actinomycetes</taxon>
        <taxon>Actinomycetales</taxon>
        <taxon>Actinomycetaceae</taxon>
        <taxon>Actinomyces</taxon>
    </lineage>
</organism>
<reference evidence="2 3" key="1">
    <citation type="submission" date="2019-06" db="EMBL/GenBank/DDBJ databases">
        <title>Draft genome sequence of Actinomyces johnsonii CCUG 34287T.</title>
        <authorList>
            <person name="Salva-Serra F."/>
            <person name="Cardew S."/>
            <person name="Moore E."/>
        </authorList>
    </citation>
    <scope>NUCLEOTIDE SEQUENCE [LARGE SCALE GENOMIC DNA]</scope>
    <source>
        <strain evidence="2 3">CCUG 34287</strain>
    </source>
</reference>
<proteinExistence type="predicted"/>
<dbReference type="EMBL" id="VICB01000001">
    <property type="protein sequence ID" value="TQD45024.1"/>
    <property type="molecule type" value="Genomic_DNA"/>
</dbReference>
<accession>A0A508A984</accession>
<gene>
    <name evidence="2" type="ORF">FK256_00540</name>
</gene>
<protein>
    <submittedName>
        <fullName evidence="2">Uncharacterized protein</fullName>
    </submittedName>
</protein>
<evidence type="ECO:0000313" key="2">
    <source>
        <dbReference type="EMBL" id="TQD45024.1"/>
    </source>
</evidence>
<dbReference type="AlphaFoldDB" id="A0A508A984"/>
<dbReference type="RefSeq" id="WP_141423303.1">
    <property type="nucleotide sequence ID" value="NZ_JASPFB010000019.1"/>
</dbReference>
<feature type="chain" id="PRO_5038531551" evidence="1">
    <location>
        <begin position="22"/>
        <end position="487"/>
    </location>
</feature>
<comment type="caution">
    <text evidence="2">The sequence shown here is derived from an EMBL/GenBank/DDBJ whole genome shotgun (WGS) entry which is preliminary data.</text>
</comment>
<feature type="signal peptide" evidence="1">
    <location>
        <begin position="1"/>
        <end position="21"/>
    </location>
</feature>
<sequence>MRRRTFLAVTGATALLPAVVACRQSRSGSSATPVPTAPPKSDAVPSAFADASTWPAADTYTTITAVRDRYLCGGARIKDALNVFTKGWCPVVVDISTLTTYAVLLDQKGVWVTRKVDLVDEDDLDQDPKGALTTIFMGSTLLDGEYAYLAFGALTLSSPSTQDSIRGSDFPEGTACPVVLVKIRLSDGSIQAATTVADRHLVEDIEGLHLSFANGRSSLVLMGYDVGVDSSQDSGNDYIALRLSVTDLSVQFDAHSILDGHDINNIRLCGQAIAYYVKRVGSGTGDYAIMFLSDNKHERTGERYPIVVRDDWYYYKDNQDRESSSGSARNIVSGETIALKGDWKNELQGWSSISSDQQAYISWNDQNSSHSMSIRTPGAAAAALTWDGGNHEVPDRACVFGDVLYSFYKVKTSSSASSSEFDITSISSGETIADVQKTAINFGTNNAVTPWGLVADGRFYAATNWFDDVSFSTSTASPPTGSPTPTA</sequence>
<dbReference type="PROSITE" id="PS51257">
    <property type="entry name" value="PROKAR_LIPOPROTEIN"/>
    <property type="match status" value="1"/>
</dbReference>